<reference evidence="10 11" key="1">
    <citation type="submission" date="2015-12" db="EMBL/GenBank/DDBJ databases">
        <title>A stable core within a dynamic pangenome in Sulfolobus acidocaldarius.</title>
        <authorList>
            <person name="Anderson R."/>
            <person name="Kouris A."/>
            <person name="Seward C."/>
            <person name="Campbell K."/>
            <person name="Whitaker R."/>
        </authorList>
    </citation>
    <scope>NUCLEOTIDE SEQUENCE [LARGE SCALE GENOMIC DNA]</scope>
    <source>
        <strain evidence="10 11">NG05B_CO5_07</strain>
    </source>
</reference>
<evidence type="ECO:0000256" key="2">
    <source>
        <dbReference type="ARBA" id="ARBA00006154"/>
    </source>
</evidence>
<dbReference type="RefSeq" id="WP_011279112.1">
    <property type="nucleotide sequence ID" value="NZ_BHWZ01000006.1"/>
</dbReference>
<sequence length="523" mass="58128">MFTKSVEVLDTTLRDGAQTANISFTLNDKIRIALLLDELGVDYIEGGWPSSNPKDEEFFKEIKKYKLTKARIAAFGSTRKKESTAKEDQSLNSIIKADVDVGVLFGKSWSLHVTDVLKISLEENLDIIYDSVNYLKSHGLRVVYDAEHFYQGYKENREYALKAVKTAEEAGADVIVLCDTNGGTLPHEVYNITKDVVNHVKVKIGLHMHNDSGGAVANTVMGVVAGARHVQGTINGIGERTGNADLIQVIPNIMLKLGLNSLKGNESLKKLKEVSRVVYEIIGVHPNPYQPYVGDFAFTHKAGVHADAVMKVTRAYEHIDPTLVGNNRRFVISEVAGSSNVIYYLEKLGIKVDKKDPRVRNAVQRIKELENRGYSFDLAPASAVLVALRDLGMYRDLIKVEYWKVMNEKELAIAIVKVNGQLEVAEGVGPVHSVDIALRKALQKVYPQINKVKLTDYRVILPGEIKNTESVVRVTIEFTDGEKNWRTEGVSTSVIEASVIALIDGLDYYLQTEKLIKSEVINN</sequence>
<protein>
    <recommendedName>
        <fullName evidence="7">Citramalate synthase</fullName>
        <ecNumber evidence="7">2.3.3.21</ecNumber>
    </recommendedName>
</protein>
<evidence type="ECO:0000256" key="8">
    <source>
        <dbReference type="RuleBase" id="RU003523"/>
    </source>
</evidence>
<dbReference type="Pfam" id="PF00682">
    <property type="entry name" value="HMGL-like"/>
    <property type="match status" value="1"/>
</dbReference>
<dbReference type="Proteomes" id="UP000060043">
    <property type="component" value="Chromosome"/>
</dbReference>
<dbReference type="Gene3D" id="3.20.20.70">
    <property type="entry name" value="Aldolase class I"/>
    <property type="match status" value="1"/>
</dbReference>
<dbReference type="InterPro" id="IPR000891">
    <property type="entry name" value="PYR_CT"/>
</dbReference>
<keyword evidence="6" id="KW-0100">Branched-chain amino acid biosynthesis</keyword>
<dbReference type="NCBIfam" id="TIGR00977">
    <property type="entry name" value="citramal_synth"/>
    <property type="match status" value="1"/>
</dbReference>
<dbReference type="InterPro" id="IPR054691">
    <property type="entry name" value="LeuA/HCS_post-cat"/>
</dbReference>
<evidence type="ECO:0000256" key="6">
    <source>
        <dbReference type="ARBA" id="ARBA00023304"/>
    </source>
</evidence>
<keyword evidence="5 8" id="KW-0808">Transferase</keyword>
<evidence type="ECO:0000256" key="1">
    <source>
        <dbReference type="ARBA" id="ARBA00004743"/>
    </source>
</evidence>
<dbReference type="Gene3D" id="3.30.160.270">
    <property type="match status" value="1"/>
</dbReference>
<evidence type="ECO:0000256" key="7">
    <source>
        <dbReference type="NCBIfam" id="TIGR00977"/>
    </source>
</evidence>
<evidence type="ECO:0000259" key="9">
    <source>
        <dbReference type="PROSITE" id="PS50991"/>
    </source>
</evidence>
<dbReference type="GO" id="GO:0003852">
    <property type="term" value="F:2-isopropylmalate synthase activity"/>
    <property type="evidence" value="ECO:0007669"/>
    <property type="project" value="InterPro"/>
</dbReference>
<dbReference type="PANTHER" id="PTHR43538">
    <property type="entry name" value="ALPHA-IPM SYNTHASE/HOMOCITRATE SYNTHASE"/>
    <property type="match status" value="1"/>
</dbReference>
<accession>A0A0U2Y9V6</accession>
<dbReference type="UniPathway" id="UPA00047">
    <property type="reaction ID" value="UER00066"/>
</dbReference>
<dbReference type="InterPro" id="IPR013785">
    <property type="entry name" value="Aldolase_TIM"/>
</dbReference>
<keyword evidence="3" id="KW-0028">Amino-acid biosynthesis</keyword>
<dbReference type="EC" id="2.3.3.21" evidence="7"/>
<dbReference type="Pfam" id="PF08502">
    <property type="entry name" value="LeuA_dimer"/>
    <property type="match status" value="1"/>
</dbReference>
<dbReference type="PANTHER" id="PTHR43538:SF1">
    <property type="entry name" value="(R)-CITRAMALATE SYNTHASE"/>
    <property type="match status" value="1"/>
</dbReference>
<dbReference type="SUPFAM" id="SSF110921">
    <property type="entry name" value="2-isopropylmalate synthase LeuA, allosteric (dimerisation) domain"/>
    <property type="match status" value="1"/>
</dbReference>
<dbReference type="InterPro" id="IPR036230">
    <property type="entry name" value="LeuA_allosteric_dom_sf"/>
</dbReference>
<dbReference type="EMBL" id="CP013695">
    <property type="protein sequence ID" value="ALU32353.1"/>
    <property type="molecule type" value="Genomic_DNA"/>
</dbReference>
<evidence type="ECO:0000313" key="11">
    <source>
        <dbReference type="Proteomes" id="UP000060043"/>
    </source>
</evidence>
<dbReference type="PROSITE" id="PS50991">
    <property type="entry name" value="PYR_CT"/>
    <property type="match status" value="1"/>
</dbReference>
<evidence type="ECO:0000256" key="3">
    <source>
        <dbReference type="ARBA" id="ARBA00022605"/>
    </source>
</evidence>
<proteinExistence type="inferred from homology"/>
<dbReference type="InterPro" id="IPR002034">
    <property type="entry name" value="AIPM/Hcit_synth_CS"/>
</dbReference>
<dbReference type="InterPro" id="IPR005675">
    <property type="entry name" value="Citramal_synthase"/>
</dbReference>
<dbReference type="CDD" id="cd07941">
    <property type="entry name" value="DRE_TIM_LeuA3"/>
    <property type="match status" value="1"/>
</dbReference>
<dbReference type="PROSITE" id="PS00815">
    <property type="entry name" value="AIPM_HOMOCIT_SYNTH_1"/>
    <property type="match status" value="1"/>
</dbReference>
<evidence type="ECO:0000256" key="4">
    <source>
        <dbReference type="ARBA" id="ARBA00022624"/>
    </source>
</evidence>
<dbReference type="SMR" id="A0A0U2Y9V6"/>
<dbReference type="OMA" id="KSWDFHV"/>
<dbReference type="PaxDb" id="1435377-SUSAZ_10950"/>
<dbReference type="STRING" id="1435377.SUSAZ_10950"/>
<dbReference type="PROSITE" id="PS00816">
    <property type="entry name" value="AIPM_HOMOCIT_SYNTH_2"/>
    <property type="match status" value="1"/>
</dbReference>
<dbReference type="SMART" id="SM00917">
    <property type="entry name" value="LeuA_dimer"/>
    <property type="match status" value="1"/>
</dbReference>
<organism evidence="10 11">
    <name type="scientific">Sulfolobus acidocaldarius</name>
    <dbReference type="NCBI Taxonomy" id="2285"/>
    <lineage>
        <taxon>Archaea</taxon>
        <taxon>Thermoproteota</taxon>
        <taxon>Thermoprotei</taxon>
        <taxon>Sulfolobales</taxon>
        <taxon>Sulfolobaceae</taxon>
        <taxon>Sulfolobus</taxon>
    </lineage>
</organism>
<dbReference type="GO" id="GO:0009098">
    <property type="term" value="P:L-leucine biosynthetic process"/>
    <property type="evidence" value="ECO:0007669"/>
    <property type="project" value="InterPro"/>
</dbReference>
<evidence type="ECO:0000313" key="10">
    <source>
        <dbReference type="EMBL" id="ALU32353.1"/>
    </source>
</evidence>
<dbReference type="Pfam" id="PF22617">
    <property type="entry name" value="HCS_D2"/>
    <property type="match status" value="1"/>
</dbReference>
<keyword evidence="4" id="KW-0412">Isoleucine biosynthesis</keyword>
<comment type="similarity">
    <text evidence="2 8">Belongs to the alpha-IPM synthase/homocitrate synthase family.</text>
</comment>
<name>A0A0U2Y9V6_9CREN</name>
<dbReference type="AlphaFoldDB" id="A0A0U2Y9V6"/>
<dbReference type="GeneID" id="14552837"/>
<evidence type="ECO:0000256" key="5">
    <source>
        <dbReference type="ARBA" id="ARBA00022679"/>
    </source>
</evidence>
<dbReference type="Gene3D" id="1.10.238.260">
    <property type="match status" value="1"/>
</dbReference>
<gene>
    <name evidence="10" type="ORF">ATZ20_09500</name>
</gene>
<comment type="pathway">
    <text evidence="1">Amino-acid biosynthesis; L-isoleucine biosynthesis; 2-oxobutanoate from pyruvate: step 1/3.</text>
</comment>
<feature type="domain" description="Pyruvate carboxyltransferase" evidence="9">
    <location>
        <begin position="6"/>
        <end position="272"/>
    </location>
</feature>
<dbReference type="SUPFAM" id="SSF51569">
    <property type="entry name" value="Aldolase"/>
    <property type="match status" value="1"/>
</dbReference>
<dbReference type="GO" id="GO:0009097">
    <property type="term" value="P:isoleucine biosynthetic process"/>
    <property type="evidence" value="ECO:0007669"/>
    <property type="project" value="UniProtKB-UniRule"/>
</dbReference>
<dbReference type="InterPro" id="IPR013709">
    <property type="entry name" value="2-isopropylmalate_synth_dimer"/>
</dbReference>
<dbReference type="GO" id="GO:0043714">
    <property type="term" value="F:(R)-citramalate synthase activity"/>
    <property type="evidence" value="ECO:0007669"/>
    <property type="project" value="UniProtKB-UniRule"/>
</dbReference>